<keyword evidence="4" id="KW-1185">Reference proteome</keyword>
<accession>A0A1I2E8W3</accession>
<keyword evidence="2" id="KW-0812">Transmembrane</keyword>
<feature type="transmembrane region" description="Helical" evidence="2">
    <location>
        <begin position="356"/>
        <end position="378"/>
    </location>
</feature>
<reference evidence="3 4" key="1">
    <citation type="submission" date="2016-10" db="EMBL/GenBank/DDBJ databases">
        <authorList>
            <person name="de Groot N.N."/>
        </authorList>
    </citation>
    <scope>NUCLEOTIDE SEQUENCE [LARGE SCALE GENOMIC DNA]</scope>
    <source>
        <strain evidence="3 4">CGMCC 4.3510</strain>
    </source>
</reference>
<keyword evidence="2" id="KW-0472">Membrane</keyword>
<dbReference type="OrthoDB" id="4059308at2"/>
<dbReference type="STRING" id="380248.SAMN05216251_10671"/>
<name>A0A1I2E8W3_9ACTN</name>
<evidence type="ECO:0000256" key="1">
    <source>
        <dbReference type="SAM" id="MobiDB-lite"/>
    </source>
</evidence>
<dbReference type="AlphaFoldDB" id="A0A1I2E8W3"/>
<dbReference type="EMBL" id="FONG01000006">
    <property type="protein sequence ID" value="SFE88921.1"/>
    <property type="molecule type" value="Genomic_DNA"/>
</dbReference>
<proteinExistence type="predicted"/>
<dbReference type="Proteomes" id="UP000199323">
    <property type="component" value="Unassembled WGS sequence"/>
</dbReference>
<evidence type="ECO:0000313" key="3">
    <source>
        <dbReference type="EMBL" id="SFE88921.1"/>
    </source>
</evidence>
<evidence type="ECO:0000313" key="4">
    <source>
        <dbReference type="Proteomes" id="UP000199323"/>
    </source>
</evidence>
<organism evidence="3 4">
    <name type="scientific">Actinacidiphila alni</name>
    <dbReference type="NCBI Taxonomy" id="380248"/>
    <lineage>
        <taxon>Bacteria</taxon>
        <taxon>Bacillati</taxon>
        <taxon>Actinomycetota</taxon>
        <taxon>Actinomycetes</taxon>
        <taxon>Kitasatosporales</taxon>
        <taxon>Streptomycetaceae</taxon>
        <taxon>Actinacidiphila</taxon>
    </lineage>
</organism>
<keyword evidence="2" id="KW-1133">Transmembrane helix</keyword>
<protein>
    <submittedName>
        <fullName evidence="3">Uncharacterized protein</fullName>
    </submittedName>
</protein>
<gene>
    <name evidence="3" type="ORF">SAMN05216251_10671</name>
</gene>
<sequence length="409" mass="43473">MTGTPAVLHLQSRAYPLHHSSPGAVPDLVTVPDHGELRPVAGTLRSLAYNPDATIELDLTALVGSAISLPGTEIVACHARILTAGTVLVVYALRHEADLRRMALHDLDALDSAVNRALREADSPVLTAVLAAAVSSGLVSGVALRPDLAPAGARAPIDRQSARYNCHFVTLDPPWAADARVPAVTPGPGCRVLLPYTYAWDLDPATALPDLLTATEPTDIAVAQQSLLVGALIAGRWVLADLAHGHPESTDVHAFRRFLDGLWADFHHLDGYRIESTQAHRSSYLSARQVIGLDDTQERADKLLGYVSNSLLAASSERAEALDARLNRVAAALTVVSAASFGLDIAVFVLPEVTLATKLGVVTGLLGMAVSCLLAVVLPRTPRRRARRRIPAQRAAPDDRVRRVAPQGP</sequence>
<feature type="region of interest" description="Disordered" evidence="1">
    <location>
        <begin position="387"/>
        <end position="409"/>
    </location>
</feature>
<evidence type="ECO:0000256" key="2">
    <source>
        <dbReference type="SAM" id="Phobius"/>
    </source>
</evidence>
<feature type="transmembrane region" description="Helical" evidence="2">
    <location>
        <begin position="329"/>
        <end position="350"/>
    </location>
</feature>
<dbReference type="RefSeq" id="WP_093713467.1">
    <property type="nucleotide sequence ID" value="NZ_FONG01000006.1"/>
</dbReference>